<sequence>HIQPVVHALQPVATAHAKQPGRWLCCG</sequence>
<keyword evidence="2" id="KW-1185">Reference proteome</keyword>
<gene>
    <name evidence="1" type="ORF">HaLaN_32732</name>
</gene>
<accession>A0A6A0AL91</accession>
<dbReference type="EMBL" id="BLLF01008418">
    <property type="protein sequence ID" value="GFH33368.1"/>
    <property type="molecule type" value="Genomic_DNA"/>
</dbReference>
<name>A0A6A0AL91_HAELA</name>
<comment type="caution">
    <text evidence="1">The sequence shown here is derived from an EMBL/GenBank/DDBJ whole genome shotgun (WGS) entry which is preliminary data.</text>
</comment>
<organism evidence="1 2">
    <name type="scientific">Haematococcus lacustris</name>
    <name type="common">Green alga</name>
    <name type="synonym">Haematococcus pluvialis</name>
    <dbReference type="NCBI Taxonomy" id="44745"/>
    <lineage>
        <taxon>Eukaryota</taxon>
        <taxon>Viridiplantae</taxon>
        <taxon>Chlorophyta</taxon>
        <taxon>core chlorophytes</taxon>
        <taxon>Chlorophyceae</taxon>
        <taxon>CS clade</taxon>
        <taxon>Chlamydomonadales</taxon>
        <taxon>Haematococcaceae</taxon>
        <taxon>Haematococcus</taxon>
    </lineage>
</organism>
<evidence type="ECO:0000313" key="1">
    <source>
        <dbReference type="EMBL" id="GFH33368.1"/>
    </source>
</evidence>
<proteinExistence type="predicted"/>
<feature type="non-terminal residue" evidence="1">
    <location>
        <position position="1"/>
    </location>
</feature>
<dbReference type="AlphaFoldDB" id="A0A6A0AL91"/>
<protein>
    <submittedName>
        <fullName evidence="1">Uncharacterized protein</fullName>
    </submittedName>
</protein>
<feature type="non-terminal residue" evidence="1">
    <location>
        <position position="27"/>
    </location>
</feature>
<evidence type="ECO:0000313" key="2">
    <source>
        <dbReference type="Proteomes" id="UP000485058"/>
    </source>
</evidence>
<dbReference type="Proteomes" id="UP000485058">
    <property type="component" value="Unassembled WGS sequence"/>
</dbReference>
<reference evidence="1 2" key="1">
    <citation type="submission" date="2020-02" db="EMBL/GenBank/DDBJ databases">
        <title>Draft genome sequence of Haematococcus lacustris strain NIES-144.</title>
        <authorList>
            <person name="Morimoto D."/>
            <person name="Nakagawa S."/>
            <person name="Yoshida T."/>
            <person name="Sawayama S."/>
        </authorList>
    </citation>
    <scope>NUCLEOTIDE SEQUENCE [LARGE SCALE GENOMIC DNA]</scope>
    <source>
        <strain evidence="1 2">NIES-144</strain>
    </source>
</reference>